<proteinExistence type="predicted"/>
<dbReference type="AlphaFoldDB" id="A0A6V7TX18"/>
<dbReference type="EMBL" id="CAJEWN010000020">
    <property type="protein sequence ID" value="CAD2137885.1"/>
    <property type="molecule type" value="Genomic_DNA"/>
</dbReference>
<reference evidence="1 2" key="1">
    <citation type="submission" date="2020-08" db="EMBL/GenBank/DDBJ databases">
        <authorList>
            <person name="Koutsovoulos G."/>
            <person name="Danchin GJ E."/>
        </authorList>
    </citation>
    <scope>NUCLEOTIDE SEQUENCE [LARGE SCALE GENOMIC DNA]</scope>
</reference>
<dbReference type="OrthoDB" id="5901028at2759"/>
<comment type="caution">
    <text evidence="1">The sequence shown here is derived from an EMBL/GenBank/DDBJ whole genome shotgun (WGS) entry which is preliminary data.</text>
</comment>
<sequence length="225" mass="27141">MKNLSNEVKLDIFKYLNFNQLNVIQQTNKSFCGIVDRYKTELARKEVFSLEINWKYYVCKQVKCPSKSLHFQLNADTKAKWNDALKQQIPLFISQPKEIHEDEFDEAVNLFILFNYKDNNNKLPPKILHLQLKRYPKNIEELFFVRYWLEQLSSCYFENIKIKQAIFNPKIIDLLFDGSPPLQFYTKYFYLFGGYLNATFEFIYHHLKIFEPKGFYFDDTGRKRM</sequence>
<gene>
    <name evidence="1" type="ORF">MENT_LOCUS5627</name>
</gene>
<evidence type="ECO:0000313" key="2">
    <source>
        <dbReference type="Proteomes" id="UP000580250"/>
    </source>
</evidence>
<name>A0A6V7TX18_MELEN</name>
<evidence type="ECO:0000313" key="1">
    <source>
        <dbReference type="EMBL" id="CAD2137885.1"/>
    </source>
</evidence>
<dbReference type="Proteomes" id="UP000580250">
    <property type="component" value="Unassembled WGS sequence"/>
</dbReference>
<accession>A0A6V7TX18</accession>
<protein>
    <submittedName>
        <fullName evidence="1">Uncharacterized protein</fullName>
    </submittedName>
</protein>
<organism evidence="1 2">
    <name type="scientific">Meloidogyne enterolobii</name>
    <name type="common">Root-knot nematode worm</name>
    <name type="synonym">Meloidogyne mayaguensis</name>
    <dbReference type="NCBI Taxonomy" id="390850"/>
    <lineage>
        <taxon>Eukaryota</taxon>
        <taxon>Metazoa</taxon>
        <taxon>Ecdysozoa</taxon>
        <taxon>Nematoda</taxon>
        <taxon>Chromadorea</taxon>
        <taxon>Rhabditida</taxon>
        <taxon>Tylenchina</taxon>
        <taxon>Tylenchomorpha</taxon>
        <taxon>Tylenchoidea</taxon>
        <taxon>Meloidogynidae</taxon>
        <taxon>Meloidogyninae</taxon>
        <taxon>Meloidogyne</taxon>
    </lineage>
</organism>